<evidence type="ECO:0000256" key="9">
    <source>
        <dbReference type="ARBA" id="ARBA00049893"/>
    </source>
</evidence>
<dbReference type="InterPro" id="IPR038371">
    <property type="entry name" value="Cu_polyphenol_OxRdtase_sf"/>
</dbReference>
<comment type="similarity">
    <text evidence="2">Belongs to the purine nucleoside phosphorylase YfiH/LACC1 family.</text>
</comment>
<keyword evidence="4" id="KW-0479">Metal-binding</keyword>
<dbReference type="GO" id="GO:0017061">
    <property type="term" value="F:S-methyl-5-thioadenosine phosphorylase activity"/>
    <property type="evidence" value="ECO:0007669"/>
    <property type="project" value="UniProtKB-EC"/>
</dbReference>
<comment type="catalytic activity">
    <reaction evidence="8">
        <text>adenosine + phosphate = alpha-D-ribose 1-phosphate + adenine</text>
        <dbReference type="Rhea" id="RHEA:27642"/>
        <dbReference type="ChEBI" id="CHEBI:16335"/>
        <dbReference type="ChEBI" id="CHEBI:16708"/>
        <dbReference type="ChEBI" id="CHEBI:43474"/>
        <dbReference type="ChEBI" id="CHEBI:57720"/>
        <dbReference type="EC" id="2.4.2.1"/>
    </reaction>
    <physiologicalReaction direction="left-to-right" evidence="8">
        <dbReference type="Rhea" id="RHEA:27643"/>
    </physiologicalReaction>
</comment>
<accession>A0A381TE22</accession>
<organism evidence="10">
    <name type="scientific">marine metagenome</name>
    <dbReference type="NCBI Taxonomy" id="408172"/>
    <lineage>
        <taxon>unclassified sequences</taxon>
        <taxon>metagenomes</taxon>
        <taxon>ecological metagenomes</taxon>
    </lineage>
</organism>
<evidence type="ECO:0008006" key="11">
    <source>
        <dbReference type="Google" id="ProtNLM"/>
    </source>
</evidence>
<evidence type="ECO:0000256" key="2">
    <source>
        <dbReference type="ARBA" id="ARBA00007353"/>
    </source>
</evidence>
<evidence type="ECO:0000256" key="5">
    <source>
        <dbReference type="ARBA" id="ARBA00022801"/>
    </source>
</evidence>
<comment type="catalytic activity">
    <reaction evidence="9">
        <text>S-methyl-5'-thioadenosine + phosphate = 5-(methylsulfanyl)-alpha-D-ribose 1-phosphate + adenine</text>
        <dbReference type="Rhea" id="RHEA:11852"/>
        <dbReference type="ChEBI" id="CHEBI:16708"/>
        <dbReference type="ChEBI" id="CHEBI:17509"/>
        <dbReference type="ChEBI" id="CHEBI:43474"/>
        <dbReference type="ChEBI" id="CHEBI:58533"/>
        <dbReference type="EC" id="2.4.2.28"/>
    </reaction>
    <physiologicalReaction direction="left-to-right" evidence="9">
        <dbReference type="Rhea" id="RHEA:11853"/>
    </physiologicalReaction>
</comment>
<dbReference type="SUPFAM" id="SSF64438">
    <property type="entry name" value="CNF1/YfiH-like putative cysteine hydrolases"/>
    <property type="match status" value="1"/>
</dbReference>
<evidence type="ECO:0000256" key="3">
    <source>
        <dbReference type="ARBA" id="ARBA00022679"/>
    </source>
</evidence>
<dbReference type="Gene3D" id="3.60.140.10">
    <property type="entry name" value="CNF1/YfiH-like putative cysteine hydrolases"/>
    <property type="match status" value="1"/>
</dbReference>
<dbReference type="GO" id="GO:0005507">
    <property type="term" value="F:copper ion binding"/>
    <property type="evidence" value="ECO:0007669"/>
    <property type="project" value="TreeGrafter"/>
</dbReference>
<evidence type="ECO:0000256" key="7">
    <source>
        <dbReference type="ARBA" id="ARBA00047989"/>
    </source>
</evidence>
<dbReference type="NCBIfam" id="TIGR00726">
    <property type="entry name" value="peptidoglycan editing factor PgeF"/>
    <property type="match status" value="1"/>
</dbReference>
<keyword evidence="5" id="KW-0378">Hydrolase</keyword>
<evidence type="ECO:0000256" key="8">
    <source>
        <dbReference type="ARBA" id="ARBA00048968"/>
    </source>
</evidence>
<dbReference type="AlphaFoldDB" id="A0A381TE22"/>
<gene>
    <name evidence="10" type="ORF">METZ01_LOCUS65037</name>
</gene>
<dbReference type="PANTHER" id="PTHR30616:SF2">
    <property type="entry name" value="PURINE NUCLEOSIDE PHOSPHORYLASE LACC1"/>
    <property type="match status" value="1"/>
</dbReference>
<sequence>MDLSDLFRSDRIHAAFSLKTFKNKGNERKLLSSLINLDPNKIVNPQQVHSSEVKIVDEPGKILSTDGIISSSKSLVLSIQVADCIPLYLADPENNVIGIVHAGWRGIEKGIVDNSINKMINLGADNKKIIAYIGPSIHQCCFEIGSEVAKKFPSNFQINGDANRFFMDLQDLTKNLLMRNSISINNIVTSNECTKCNSDKYFSYRKTGSKIGRMIGVIGLT</sequence>
<evidence type="ECO:0000256" key="6">
    <source>
        <dbReference type="ARBA" id="ARBA00022833"/>
    </source>
</evidence>
<comment type="catalytic activity">
    <reaction evidence="1">
        <text>inosine + phosphate = alpha-D-ribose 1-phosphate + hypoxanthine</text>
        <dbReference type="Rhea" id="RHEA:27646"/>
        <dbReference type="ChEBI" id="CHEBI:17368"/>
        <dbReference type="ChEBI" id="CHEBI:17596"/>
        <dbReference type="ChEBI" id="CHEBI:43474"/>
        <dbReference type="ChEBI" id="CHEBI:57720"/>
        <dbReference type="EC" id="2.4.2.1"/>
    </reaction>
    <physiologicalReaction direction="left-to-right" evidence="1">
        <dbReference type="Rhea" id="RHEA:27647"/>
    </physiologicalReaction>
</comment>
<evidence type="ECO:0000256" key="4">
    <source>
        <dbReference type="ARBA" id="ARBA00022723"/>
    </source>
</evidence>
<protein>
    <recommendedName>
        <fullName evidence="11">Purine nucleoside phosphorylase</fullName>
    </recommendedName>
</protein>
<evidence type="ECO:0000313" key="10">
    <source>
        <dbReference type="EMBL" id="SVA12183.1"/>
    </source>
</evidence>
<dbReference type="InterPro" id="IPR011324">
    <property type="entry name" value="Cytotoxic_necrot_fac-like_cat"/>
</dbReference>
<keyword evidence="3" id="KW-0808">Transferase</keyword>
<name>A0A381TE22_9ZZZZ</name>
<reference evidence="10" key="1">
    <citation type="submission" date="2018-05" db="EMBL/GenBank/DDBJ databases">
        <authorList>
            <person name="Lanie J.A."/>
            <person name="Ng W.-L."/>
            <person name="Kazmierczak K.M."/>
            <person name="Andrzejewski T.M."/>
            <person name="Davidsen T.M."/>
            <person name="Wayne K.J."/>
            <person name="Tettelin H."/>
            <person name="Glass J.I."/>
            <person name="Rusch D."/>
            <person name="Podicherti R."/>
            <person name="Tsui H.-C.T."/>
            <person name="Winkler M.E."/>
        </authorList>
    </citation>
    <scope>NUCLEOTIDE SEQUENCE</scope>
</reference>
<dbReference type="EMBL" id="UINC01004150">
    <property type="protein sequence ID" value="SVA12183.1"/>
    <property type="molecule type" value="Genomic_DNA"/>
</dbReference>
<dbReference type="PANTHER" id="PTHR30616">
    <property type="entry name" value="UNCHARACTERIZED PROTEIN YFIH"/>
    <property type="match status" value="1"/>
</dbReference>
<dbReference type="InterPro" id="IPR003730">
    <property type="entry name" value="Cu_polyphenol_OxRdtase"/>
</dbReference>
<dbReference type="CDD" id="cd16833">
    <property type="entry name" value="YfiH"/>
    <property type="match status" value="1"/>
</dbReference>
<dbReference type="Pfam" id="PF02578">
    <property type="entry name" value="Cu-oxidase_4"/>
    <property type="match status" value="1"/>
</dbReference>
<comment type="catalytic activity">
    <reaction evidence="7">
        <text>adenosine + H2O + H(+) = inosine + NH4(+)</text>
        <dbReference type="Rhea" id="RHEA:24408"/>
        <dbReference type="ChEBI" id="CHEBI:15377"/>
        <dbReference type="ChEBI" id="CHEBI:15378"/>
        <dbReference type="ChEBI" id="CHEBI:16335"/>
        <dbReference type="ChEBI" id="CHEBI:17596"/>
        <dbReference type="ChEBI" id="CHEBI:28938"/>
        <dbReference type="EC" id="3.5.4.4"/>
    </reaction>
    <physiologicalReaction direction="left-to-right" evidence="7">
        <dbReference type="Rhea" id="RHEA:24409"/>
    </physiologicalReaction>
</comment>
<keyword evidence="6" id="KW-0862">Zinc</keyword>
<proteinExistence type="inferred from homology"/>
<evidence type="ECO:0000256" key="1">
    <source>
        <dbReference type="ARBA" id="ARBA00000553"/>
    </source>
</evidence>
<dbReference type="GO" id="GO:0016787">
    <property type="term" value="F:hydrolase activity"/>
    <property type="evidence" value="ECO:0007669"/>
    <property type="project" value="UniProtKB-KW"/>
</dbReference>